<sequence>MPDKQLIEDVAAELGISKAFVEKDWHVVQVLQIISSIPTEDLTLTFTGGTSLSKAHKILKRFSEDIDFTVIPQEELSSSQLRKKLSHLKHVILDKISAIYQIKEGSLIALNENKFFTFLVEYPSYYQGQEGMRPDIKVEVSCNKLNLPVVQKTVTSFINEVSQKAPEIPAITCTNPIENAADKLSATVWRVIDRDRTSAEDDPTIIRHIHDLHMLSKEALMHPAFKTRCIDTIARDDRRCKKIAGWPMPQKFAATIKIFQTDEKYVTEYQTFVNSMSYTPGTSAPTFAQAIETLHTYMPVITTIYHYCPTKIGLKMAVIPF</sequence>
<reference evidence="2" key="1">
    <citation type="submission" date="2016-10" db="EMBL/GenBank/DDBJ databases">
        <authorList>
            <person name="Varghese N."/>
            <person name="Submissions S."/>
        </authorList>
    </citation>
    <scope>NUCLEOTIDE SEQUENCE [LARGE SCALE GENOMIC DNA]</scope>
    <source>
        <strain evidence="2">DSM 23920</strain>
    </source>
</reference>
<organism evidence="1 2">
    <name type="scientific">Chitinophaga terrae</name>
    <name type="common">ex Kim and Jung 2007</name>
    <dbReference type="NCBI Taxonomy" id="408074"/>
    <lineage>
        <taxon>Bacteria</taxon>
        <taxon>Pseudomonadati</taxon>
        <taxon>Bacteroidota</taxon>
        <taxon>Chitinophagia</taxon>
        <taxon>Chitinophagales</taxon>
        <taxon>Chitinophagaceae</taxon>
        <taxon>Chitinophaga</taxon>
    </lineage>
</organism>
<dbReference type="Proteomes" id="UP000199656">
    <property type="component" value="Unassembled WGS sequence"/>
</dbReference>
<dbReference type="EMBL" id="FNRL01000030">
    <property type="protein sequence ID" value="SEB02285.1"/>
    <property type="molecule type" value="Genomic_DNA"/>
</dbReference>
<dbReference type="GO" id="GO:0016740">
    <property type="term" value="F:transferase activity"/>
    <property type="evidence" value="ECO:0007669"/>
    <property type="project" value="UniProtKB-KW"/>
</dbReference>
<evidence type="ECO:0000313" key="2">
    <source>
        <dbReference type="Proteomes" id="UP000199656"/>
    </source>
</evidence>
<dbReference type="Pfam" id="PF08843">
    <property type="entry name" value="AbiEii"/>
    <property type="match status" value="1"/>
</dbReference>
<proteinExistence type="predicted"/>
<evidence type="ECO:0000313" key="1">
    <source>
        <dbReference type="EMBL" id="SEB02285.1"/>
    </source>
</evidence>
<dbReference type="RefSeq" id="WP_168927972.1">
    <property type="nucleotide sequence ID" value="NZ_BKAT01000051.1"/>
</dbReference>
<dbReference type="Gene3D" id="3.10.450.620">
    <property type="entry name" value="JHP933, nucleotidyltransferase-like core domain"/>
    <property type="match status" value="1"/>
</dbReference>
<dbReference type="STRING" id="408074.SAMN05660909_04769"/>
<keyword evidence="2" id="KW-1185">Reference proteome</keyword>
<gene>
    <name evidence="1" type="ORF">SAMN05660909_04769</name>
</gene>
<keyword evidence="1" id="KW-0808">Transferase</keyword>
<dbReference type="AlphaFoldDB" id="A0A1H4FY95"/>
<accession>A0A1H4FY95</accession>
<protein>
    <submittedName>
        <fullName evidence="1">Nucleotidyl transferase AbiEii toxin, Type IV TA system</fullName>
    </submittedName>
</protein>
<dbReference type="InterPro" id="IPR014942">
    <property type="entry name" value="AbiEii"/>
</dbReference>
<name>A0A1H4FY95_9BACT</name>